<name>A0A0C9V356_SPHS4</name>
<organism evidence="2 3">
    <name type="scientific">Sphaerobolus stellatus (strain SS14)</name>
    <dbReference type="NCBI Taxonomy" id="990650"/>
    <lineage>
        <taxon>Eukaryota</taxon>
        <taxon>Fungi</taxon>
        <taxon>Dikarya</taxon>
        <taxon>Basidiomycota</taxon>
        <taxon>Agaricomycotina</taxon>
        <taxon>Agaricomycetes</taxon>
        <taxon>Phallomycetidae</taxon>
        <taxon>Geastrales</taxon>
        <taxon>Sphaerobolaceae</taxon>
        <taxon>Sphaerobolus</taxon>
    </lineage>
</organism>
<dbReference type="AlphaFoldDB" id="A0A0C9V356"/>
<reference evidence="2 3" key="1">
    <citation type="submission" date="2014-06" db="EMBL/GenBank/DDBJ databases">
        <title>Evolutionary Origins and Diversification of the Mycorrhizal Mutualists.</title>
        <authorList>
            <consortium name="DOE Joint Genome Institute"/>
            <consortium name="Mycorrhizal Genomics Consortium"/>
            <person name="Kohler A."/>
            <person name="Kuo A."/>
            <person name="Nagy L.G."/>
            <person name="Floudas D."/>
            <person name="Copeland A."/>
            <person name="Barry K.W."/>
            <person name="Cichocki N."/>
            <person name="Veneault-Fourrey C."/>
            <person name="LaButti K."/>
            <person name="Lindquist E.A."/>
            <person name="Lipzen A."/>
            <person name="Lundell T."/>
            <person name="Morin E."/>
            <person name="Murat C."/>
            <person name="Riley R."/>
            <person name="Ohm R."/>
            <person name="Sun H."/>
            <person name="Tunlid A."/>
            <person name="Henrissat B."/>
            <person name="Grigoriev I.V."/>
            <person name="Hibbett D.S."/>
            <person name="Martin F."/>
        </authorList>
    </citation>
    <scope>NUCLEOTIDE SEQUENCE [LARGE SCALE GENOMIC DNA]</scope>
    <source>
        <strain evidence="2 3">SS14</strain>
    </source>
</reference>
<accession>A0A0C9V356</accession>
<feature type="compositionally biased region" description="Basic and acidic residues" evidence="1">
    <location>
        <begin position="179"/>
        <end position="191"/>
    </location>
</feature>
<feature type="region of interest" description="Disordered" evidence="1">
    <location>
        <begin position="164"/>
        <end position="219"/>
    </location>
</feature>
<dbReference type="Proteomes" id="UP000054279">
    <property type="component" value="Unassembled WGS sequence"/>
</dbReference>
<gene>
    <name evidence="2" type="ORF">M422DRAFT_266308</name>
</gene>
<proteinExistence type="predicted"/>
<evidence type="ECO:0000313" key="3">
    <source>
        <dbReference type="Proteomes" id="UP000054279"/>
    </source>
</evidence>
<keyword evidence="3" id="KW-1185">Reference proteome</keyword>
<dbReference type="HOGENOM" id="CLU_1262227_0_0_1"/>
<dbReference type="EMBL" id="KN837234">
    <property type="protein sequence ID" value="KIJ31940.1"/>
    <property type="molecule type" value="Genomic_DNA"/>
</dbReference>
<sequence length="219" mass="24689">MAASTLPSHIMVWKKSSEVNHMEEIQADDARRTVKGFKADNKFNRLAPKFSFDGPNKEEEDRLSKVCQTVIDDHQKIADSVQELVGLEQHWTASLLEKSWYDLDMCTLNLEQSVDKDLREADGRVMTLLDMKSRGVEILVEVERWIMARCGSIVQRTAWTKNGLPDSGLSETVTGPSNHVEDSENKRKAEESDSCAEGSQKKKKKKKVVESGEEDSTMG</sequence>
<evidence type="ECO:0000313" key="2">
    <source>
        <dbReference type="EMBL" id="KIJ31940.1"/>
    </source>
</evidence>
<protein>
    <submittedName>
        <fullName evidence="2">Uncharacterized protein</fullName>
    </submittedName>
</protein>
<evidence type="ECO:0000256" key="1">
    <source>
        <dbReference type="SAM" id="MobiDB-lite"/>
    </source>
</evidence>